<dbReference type="GO" id="GO:0071541">
    <property type="term" value="C:eukaryotic translation initiation factor 3 complex, eIF3m"/>
    <property type="evidence" value="ECO:0007669"/>
    <property type="project" value="TreeGrafter"/>
</dbReference>
<keyword evidence="3 7" id="KW-0396">Initiation factor</keyword>
<dbReference type="EMBL" id="VDEP01000244">
    <property type="protein sequence ID" value="KAA1120394.1"/>
    <property type="molecule type" value="Genomic_DNA"/>
</dbReference>
<keyword evidence="4 7" id="KW-0694">RNA-binding</keyword>
<comment type="function">
    <text evidence="7">RNA-binding component of the eukaryotic translation initiation factor 3 (eIF-3) complex, which is involved in protein synthesis of a specialized repertoire of mRNAs and, together with other initiation factors, stimulates binding of mRNA and methionyl-tRNAi to the 40S ribosome. The eIF-3 complex specifically targets and initiates translation of a subset of mRNAs involved in cell proliferation.</text>
</comment>
<dbReference type="GO" id="GO:0033290">
    <property type="term" value="C:eukaryotic 48S preinitiation complex"/>
    <property type="evidence" value="ECO:0007669"/>
    <property type="project" value="UniProtKB-UniRule"/>
</dbReference>
<proteinExistence type="inferred from homology"/>
<comment type="caution">
    <text evidence="11">The sequence shown here is derived from an EMBL/GenBank/DDBJ whole genome shotgun (WGS) entry which is preliminary data.</text>
</comment>
<comment type="subcellular location">
    <subcellularLocation>
        <location evidence="1 7">Cytoplasm</location>
    </subcellularLocation>
</comment>
<dbReference type="EMBL" id="VSWC01000131">
    <property type="protein sequence ID" value="KAA1080363.1"/>
    <property type="molecule type" value="Genomic_DNA"/>
</dbReference>
<comment type="similarity">
    <text evidence="7">Belongs to the eIF-3 subunit A family.</text>
</comment>
<evidence type="ECO:0000256" key="5">
    <source>
        <dbReference type="ARBA" id="ARBA00022917"/>
    </source>
</evidence>
<feature type="compositionally biased region" description="Polar residues" evidence="8">
    <location>
        <begin position="1133"/>
        <end position="1147"/>
    </location>
</feature>
<feature type="coiled-coil region" evidence="7">
    <location>
        <begin position="699"/>
        <end position="771"/>
    </location>
</feature>
<reference evidence="12 13" key="1">
    <citation type="submission" date="2019-05" db="EMBL/GenBank/DDBJ databases">
        <title>Emergence of the Ug99 lineage of the wheat stem rust pathogen through somatic hybridization.</title>
        <authorList>
            <person name="Li F."/>
            <person name="Upadhyaya N.M."/>
            <person name="Sperschneider J."/>
            <person name="Matny O."/>
            <person name="Nguyen-Phuc H."/>
            <person name="Mago R."/>
            <person name="Raley C."/>
            <person name="Miller M.E."/>
            <person name="Silverstein K.A.T."/>
            <person name="Henningsen E."/>
            <person name="Hirsch C.D."/>
            <person name="Visser B."/>
            <person name="Pretorius Z.A."/>
            <person name="Steffenson B.J."/>
            <person name="Schwessinger B."/>
            <person name="Dodds P.N."/>
            <person name="Figueroa M."/>
        </authorList>
    </citation>
    <scope>NUCLEOTIDE SEQUENCE [LARGE SCALE GENOMIC DNA]</scope>
    <source>
        <strain evidence="10">21-0</strain>
        <strain evidence="11 13">Ug99</strain>
    </source>
</reference>
<evidence type="ECO:0000256" key="6">
    <source>
        <dbReference type="ARBA" id="ARBA00023054"/>
    </source>
</evidence>
<dbReference type="FunFam" id="4.10.860.10:FF:000001">
    <property type="entry name" value="Eukaryotic translation initiation factor 3 subunit A"/>
    <property type="match status" value="1"/>
</dbReference>
<organism evidence="11 13">
    <name type="scientific">Puccinia graminis f. sp. tritici</name>
    <dbReference type="NCBI Taxonomy" id="56615"/>
    <lineage>
        <taxon>Eukaryota</taxon>
        <taxon>Fungi</taxon>
        <taxon>Dikarya</taxon>
        <taxon>Basidiomycota</taxon>
        <taxon>Pucciniomycotina</taxon>
        <taxon>Pucciniomycetes</taxon>
        <taxon>Pucciniales</taxon>
        <taxon>Pucciniaceae</taxon>
        <taxon>Puccinia</taxon>
    </lineage>
</organism>
<dbReference type="GO" id="GO:0002188">
    <property type="term" value="P:translation reinitiation"/>
    <property type="evidence" value="ECO:0007669"/>
    <property type="project" value="TreeGrafter"/>
</dbReference>
<gene>
    <name evidence="11" type="primary">TIF32_1</name>
    <name evidence="7" type="synonym">TIF32</name>
    <name evidence="10" type="synonym">TIF32_2</name>
    <name evidence="10" type="ORF">PGT21_004225</name>
    <name evidence="11" type="ORF">PGTUg99_010687</name>
</gene>
<dbReference type="Gene3D" id="4.10.860.10">
    <property type="entry name" value="UVR domain"/>
    <property type="match status" value="1"/>
</dbReference>
<evidence type="ECO:0000256" key="7">
    <source>
        <dbReference type="HAMAP-Rule" id="MF_03000"/>
    </source>
</evidence>
<keyword evidence="6 7" id="KW-0175">Coiled coil</keyword>
<evidence type="ECO:0000313" key="12">
    <source>
        <dbReference type="Proteomes" id="UP000324748"/>
    </source>
</evidence>
<keyword evidence="12" id="KW-1185">Reference proteome</keyword>
<evidence type="ECO:0000256" key="2">
    <source>
        <dbReference type="ARBA" id="ARBA00022490"/>
    </source>
</evidence>
<dbReference type="PANTHER" id="PTHR14005">
    <property type="entry name" value="EUKARYOTIC TRANSLATION INITIATION FACTOR 3, THETA SUBUNIT"/>
    <property type="match status" value="1"/>
</dbReference>
<comment type="subunit">
    <text evidence="7">Component of the eukaryotic translation initiation factor 3 (eIF-3) complex.</text>
</comment>
<dbReference type="GO" id="GO:0016282">
    <property type="term" value="C:eukaryotic 43S preinitiation complex"/>
    <property type="evidence" value="ECO:0007669"/>
    <property type="project" value="UniProtKB-UniRule"/>
</dbReference>
<evidence type="ECO:0000313" key="13">
    <source>
        <dbReference type="Proteomes" id="UP000325313"/>
    </source>
</evidence>
<dbReference type="Gene3D" id="1.25.40.860">
    <property type="match status" value="1"/>
</dbReference>
<dbReference type="InterPro" id="IPR027512">
    <property type="entry name" value="EIF3A"/>
</dbReference>
<feature type="region of interest" description="Disordered" evidence="8">
    <location>
        <begin position="420"/>
        <end position="441"/>
    </location>
</feature>
<sequence length="1155" mass="129679">MSDTRSDCQKLGSPEIARHQFLLTVLPLPAPPTYNCLLTTNLHLPLKLATGNFFLQQLQLEQLHLQVTLSSTIMAPYTKPETVLRRSEELLSVNQPMSALASISEIFSSKRFRQTPLSSLEPIMLRFIDLCVLLRKTRNVKEGLHMYKNVAQNTSVSSVEMVVQHFITKSKEKLDEALAKVDEIEGPLVAEGADQENGAALVDDLEATETPESLLMSTVSEEKSRDRTYRELVTPWLRSLWEAYRTALDILRNNSRLENFYQQIATEAFEFCLTHTRKTEFRRLAETLRSNLASSQKYTNQAHSINLSDPDVLQRHLETRFQQLNTSVKLELWQESFRTAEDINGLIGLSKKVPKNHVMSAFYEKMIRVFGVGENHLFHAAAYNKYFTIQANVAADQPDKLKKLSGLVLLSALAVPVVGSSTSTNEPQRKMRDNEEDSNSLNKTKLGRLASLLGLTSLPTRANLLKDALMRGVLKKSSPELHSLYEILEVDFHPLSITSKIQPILQQLSEDEETKRYVEPLKEVVLTRLFQQLSQVYDSLKLNRVIKLASFGDSEPENLKITRIRVEKFLMEACKRGELEVTLDHSSQLIKFTDRMFENETNSQISSTQLPTSNIPSLLSFNKDQDLVPTQSLAKSGVLQPNSASLLRTHLTRLASALTVSLNHIMPVLSTINETATPDLHLVKSVALQALQIDGPKQRKMLQKRKVTIEERKRKVEELRQKQDIEEAKAKALRIIQIQEEQQIRLQKQNKEREIKKLKDEADKIRAAEAEKVAMALAAQAGLNVDIKNLKGVDTNTIIQMGVEQIEKEKKELAAKMKTVNKRLDHTERAMRREEIPLLAEDYKLQQIRDETNMKKLQEELVEGLQTKHANEVTIKHKLQKMMPDFLKFKERIANQRGHDYKKAKEESLIKIEQAKIERRAQVVKERKLAKAKAAEELKMKEEEERLEEERKKKQAEIDEQERILKAEAEAKAKAMREEREKERAAAAEMAAKQAQREAEAMAKRENKKLAERAAAPPSAGPAAPTAEPWRRTGPGIGAGAEAGAIVSGVAASAAEARPPVVAELKRPTILPGATKAGGWRERLAMKGGEESESTSPVGGLSRVSSASGTRRDNLPPPSTGTGGSGNAYKPPQNRTEPGSGANSRTPSGRGASRW</sequence>
<feature type="compositionally biased region" description="Basic and acidic residues" evidence="8">
    <location>
        <begin position="1079"/>
        <end position="1090"/>
    </location>
</feature>
<dbReference type="Pfam" id="PF22591">
    <property type="entry name" value="eIF3a_PCI_TPR-like"/>
    <property type="match status" value="1"/>
</dbReference>
<evidence type="ECO:0000256" key="4">
    <source>
        <dbReference type="ARBA" id="ARBA00022884"/>
    </source>
</evidence>
<feature type="coiled-coil region" evidence="7">
    <location>
        <begin position="803"/>
        <end position="860"/>
    </location>
</feature>
<feature type="region of interest" description="Disordered" evidence="8">
    <location>
        <begin position="934"/>
        <end position="1155"/>
    </location>
</feature>
<feature type="compositionally biased region" description="Low complexity" evidence="8">
    <location>
        <begin position="1042"/>
        <end position="1057"/>
    </location>
</feature>
<dbReference type="AlphaFoldDB" id="A0A5B0R636"/>
<dbReference type="InterPro" id="IPR000717">
    <property type="entry name" value="PCI_dom"/>
</dbReference>
<accession>A0A5B0R636</accession>
<name>A0A5B0R636_PUCGR</name>
<evidence type="ECO:0000256" key="3">
    <source>
        <dbReference type="ARBA" id="ARBA00022540"/>
    </source>
</evidence>
<keyword evidence="2 7" id="KW-0963">Cytoplasm</keyword>
<dbReference type="GO" id="GO:0001732">
    <property type="term" value="P:formation of cytoplasmic translation initiation complex"/>
    <property type="evidence" value="ECO:0007669"/>
    <property type="project" value="UniProtKB-UniRule"/>
</dbReference>
<dbReference type="Proteomes" id="UP000324748">
    <property type="component" value="Unassembled WGS sequence"/>
</dbReference>
<evidence type="ECO:0000313" key="10">
    <source>
        <dbReference type="EMBL" id="KAA1080363.1"/>
    </source>
</evidence>
<dbReference type="PANTHER" id="PTHR14005:SF0">
    <property type="entry name" value="EUKARYOTIC TRANSLATION INITIATION FACTOR 3 SUBUNIT A"/>
    <property type="match status" value="1"/>
</dbReference>
<evidence type="ECO:0000256" key="8">
    <source>
        <dbReference type="SAM" id="MobiDB-lite"/>
    </source>
</evidence>
<dbReference type="GO" id="GO:0003729">
    <property type="term" value="F:mRNA binding"/>
    <property type="evidence" value="ECO:0007669"/>
    <property type="project" value="TreeGrafter"/>
</dbReference>
<dbReference type="PROSITE" id="PS50250">
    <property type="entry name" value="PCI"/>
    <property type="match status" value="1"/>
</dbReference>
<dbReference type="OrthoDB" id="18884at2759"/>
<protein>
    <recommendedName>
        <fullName evidence="7">Eukaryotic translation initiation factor 3 subunit A</fullName>
        <shortName evidence="7">eIF3a</shortName>
    </recommendedName>
    <alternativeName>
        <fullName evidence="7">Eukaryotic translation initiation factor 3 110 kDa subunit homolog</fullName>
        <shortName evidence="7">eIF3 p110</shortName>
    </alternativeName>
    <alternativeName>
        <fullName evidence="7">Translation initiation factor eIF3, p110 subunit homolog</fullName>
    </alternativeName>
</protein>
<feature type="compositionally biased region" description="Low complexity" evidence="8">
    <location>
        <begin position="1013"/>
        <end position="1028"/>
    </location>
</feature>
<feature type="compositionally biased region" description="Basic and acidic residues" evidence="8">
    <location>
        <begin position="934"/>
        <end position="986"/>
    </location>
</feature>
<evidence type="ECO:0000313" key="11">
    <source>
        <dbReference type="EMBL" id="KAA1120394.1"/>
    </source>
</evidence>
<dbReference type="GO" id="GO:0071540">
    <property type="term" value="C:eukaryotic translation initiation factor 3 complex, eIF3e"/>
    <property type="evidence" value="ECO:0007669"/>
    <property type="project" value="TreeGrafter"/>
</dbReference>
<evidence type="ECO:0000259" key="9">
    <source>
        <dbReference type="PROSITE" id="PS50250"/>
    </source>
</evidence>
<dbReference type="SMART" id="SM00088">
    <property type="entry name" value="PINT"/>
    <property type="match status" value="1"/>
</dbReference>
<feature type="domain" description="PCI" evidence="9">
    <location>
        <begin position="420"/>
        <end position="597"/>
    </location>
</feature>
<dbReference type="GO" id="GO:0003743">
    <property type="term" value="F:translation initiation factor activity"/>
    <property type="evidence" value="ECO:0007669"/>
    <property type="project" value="UniProtKB-UniRule"/>
</dbReference>
<dbReference type="GO" id="GO:0043614">
    <property type="term" value="C:multi-eIF complex"/>
    <property type="evidence" value="ECO:0007669"/>
    <property type="project" value="TreeGrafter"/>
</dbReference>
<dbReference type="Pfam" id="PF01399">
    <property type="entry name" value="PCI"/>
    <property type="match status" value="1"/>
</dbReference>
<dbReference type="FunFam" id="1.25.40.860:FF:000003">
    <property type="entry name" value="Eukaryotic translation initiation factor 3 subunit A"/>
    <property type="match status" value="1"/>
</dbReference>
<evidence type="ECO:0000256" key="1">
    <source>
        <dbReference type="ARBA" id="ARBA00004496"/>
    </source>
</evidence>
<feature type="compositionally biased region" description="Basic and acidic residues" evidence="8">
    <location>
        <begin position="995"/>
        <end position="1012"/>
    </location>
</feature>
<dbReference type="Proteomes" id="UP000325313">
    <property type="component" value="Unassembled WGS sequence"/>
</dbReference>
<dbReference type="InterPro" id="IPR054711">
    <property type="entry name" value="eIF3a_PCI_TPR-like"/>
</dbReference>
<dbReference type="HAMAP" id="MF_03000">
    <property type="entry name" value="eIF3a"/>
    <property type="match status" value="1"/>
</dbReference>
<keyword evidence="5 7" id="KW-0648">Protein biosynthesis</keyword>